<dbReference type="eggNOG" id="COG3237">
    <property type="taxonomic scope" value="Bacteria"/>
</dbReference>
<dbReference type="Pfam" id="PF05532">
    <property type="entry name" value="CsbD"/>
    <property type="match status" value="1"/>
</dbReference>
<evidence type="ECO:0000259" key="3">
    <source>
        <dbReference type="Pfam" id="PF05532"/>
    </source>
</evidence>
<dbReference type="SUPFAM" id="SSF69047">
    <property type="entry name" value="Hypothetical protein YjbJ"/>
    <property type="match status" value="1"/>
</dbReference>
<dbReference type="Proteomes" id="UP000008914">
    <property type="component" value="Chromosome"/>
</dbReference>
<dbReference type="InterPro" id="IPR008462">
    <property type="entry name" value="CsbD"/>
</dbReference>
<dbReference type="RefSeq" id="WP_013493855.1">
    <property type="nucleotide sequence ID" value="NC_014830.1"/>
</dbReference>
<evidence type="ECO:0000313" key="4">
    <source>
        <dbReference type="EMBL" id="ADU49543.1"/>
    </source>
</evidence>
<dbReference type="AlphaFoldDB" id="E6SC03"/>
<accession>E6SC03</accession>
<dbReference type="STRING" id="710696.Intca_3056"/>
<dbReference type="Gene3D" id="1.10.1470.10">
    <property type="entry name" value="YjbJ"/>
    <property type="match status" value="1"/>
</dbReference>
<dbReference type="EMBL" id="CP002343">
    <property type="protein sequence ID" value="ADU49543.1"/>
    <property type="molecule type" value="Genomic_DNA"/>
</dbReference>
<name>E6SC03_INTC7</name>
<protein>
    <submittedName>
        <fullName evidence="4">CsbD family protein</fullName>
    </submittedName>
</protein>
<evidence type="ECO:0000256" key="2">
    <source>
        <dbReference type="SAM" id="MobiDB-lite"/>
    </source>
</evidence>
<evidence type="ECO:0000256" key="1">
    <source>
        <dbReference type="ARBA" id="ARBA00009129"/>
    </source>
</evidence>
<feature type="domain" description="CsbD-like" evidence="3">
    <location>
        <begin position="5"/>
        <end position="57"/>
    </location>
</feature>
<dbReference type="KEGG" id="ica:Intca_3056"/>
<proteinExistence type="inferred from homology"/>
<organism evidence="4 5">
    <name type="scientific">Intrasporangium calvum (strain ATCC 23552 / DSM 43043 / JCM 3097 / NBRC 12989 / NCIMB 10167 / NRRL B-3866 / 7 KIP)</name>
    <dbReference type="NCBI Taxonomy" id="710696"/>
    <lineage>
        <taxon>Bacteria</taxon>
        <taxon>Bacillati</taxon>
        <taxon>Actinomycetota</taxon>
        <taxon>Actinomycetes</taxon>
        <taxon>Micrococcales</taxon>
        <taxon>Intrasporangiaceae</taxon>
        <taxon>Intrasporangium</taxon>
    </lineage>
</organism>
<dbReference type="OrthoDB" id="2143260at2"/>
<evidence type="ECO:0000313" key="5">
    <source>
        <dbReference type="Proteomes" id="UP000008914"/>
    </source>
</evidence>
<keyword evidence="5" id="KW-1185">Reference proteome</keyword>
<sequence>MGATDKAKNMAEDMGGKAKEAVGDLTDNERLEAEGQRDQAEADLKQRGEQLKDAGEDVKDAFRG</sequence>
<dbReference type="InterPro" id="IPR036629">
    <property type="entry name" value="YjbJ_sf"/>
</dbReference>
<comment type="similarity">
    <text evidence="1">Belongs to the UPF0337 (CsbD) family.</text>
</comment>
<gene>
    <name evidence="4" type="ordered locus">Intca_3056</name>
</gene>
<reference evidence="4 5" key="1">
    <citation type="journal article" date="2010" name="Stand. Genomic Sci.">
        <title>Complete genome sequence of Intrasporangium calvum type strain (7 KIP).</title>
        <authorList>
            <person name="Del Rio T.G."/>
            <person name="Chertkov O."/>
            <person name="Yasawong M."/>
            <person name="Lucas S."/>
            <person name="Deshpande S."/>
            <person name="Cheng J.F."/>
            <person name="Detter C."/>
            <person name="Tapia R."/>
            <person name="Han C."/>
            <person name="Goodwin L."/>
            <person name="Pitluck S."/>
            <person name="Liolios K."/>
            <person name="Ivanova N."/>
            <person name="Mavromatis K."/>
            <person name="Pati A."/>
            <person name="Chen A."/>
            <person name="Palaniappan K."/>
            <person name="Land M."/>
            <person name="Hauser L."/>
            <person name="Chang Y.J."/>
            <person name="Jeffries C.D."/>
            <person name="Rohde M."/>
            <person name="Pukall R."/>
            <person name="Sikorski J."/>
            <person name="Goker M."/>
            <person name="Woyke T."/>
            <person name="Bristow J."/>
            <person name="Eisen J.A."/>
            <person name="Markowitz V."/>
            <person name="Hugenholtz P."/>
            <person name="Kyrpides N.C."/>
            <person name="Klenk H.P."/>
            <person name="Lapidus A."/>
        </authorList>
    </citation>
    <scope>NUCLEOTIDE SEQUENCE [LARGE SCALE GENOMIC DNA]</scope>
    <source>
        <strain evidence="5">ATCC 23552 / DSM 43043 / JCM 3097 / NBRC 12989 / 7 KIP</strain>
    </source>
</reference>
<feature type="region of interest" description="Disordered" evidence="2">
    <location>
        <begin position="1"/>
        <end position="64"/>
    </location>
</feature>
<dbReference type="HOGENOM" id="CLU_135567_1_1_11"/>